<dbReference type="PRINTS" id="PR01410">
    <property type="entry name" value="CCBIOGENESIS"/>
</dbReference>
<accession>A0ABT4JJC7</accession>
<evidence type="ECO:0000256" key="3">
    <source>
        <dbReference type="SAM" id="Phobius"/>
    </source>
</evidence>
<keyword evidence="3" id="KW-1133">Transmembrane helix</keyword>
<feature type="transmembrane region" description="Helical" evidence="3">
    <location>
        <begin position="484"/>
        <end position="507"/>
    </location>
</feature>
<evidence type="ECO:0000259" key="4">
    <source>
        <dbReference type="Pfam" id="PF01578"/>
    </source>
</evidence>
<evidence type="ECO:0000313" key="5">
    <source>
        <dbReference type="EMBL" id="MCZ2476187.1"/>
    </source>
</evidence>
<feature type="transmembrane region" description="Helical" evidence="3">
    <location>
        <begin position="461"/>
        <end position="478"/>
    </location>
</feature>
<feature type="transmembrane region" description="Helical" evidence="3">
    <location>
        <begin position="429"/>
        <end position="449"/>
    </location>
</feature>
<gene>
    <name evidence="5" type="primary">ccsA</name>
    <name evidence="5" type="ORF">G9H61_12085</name>
</gene>
<dbReference type="Pfam" id="PF01578">
    <property type="entry name" value="Cytochrom_C_asm"/>
    <property type="match status" value="1"/>
</dbReference>
<keyword evidence="3" id="KW-0812">Transmembrane</keyword>
<comment type="caution">
    <text evidence="5">The sequence shown here is derived from an EMBL/GenBank/DDBJ whole genome shotgun (WGS) entry which is preliminary data.</text>
</comment>
<keyword evidence="2" id="KW-0201">Cytochrome c-type biogenesis</keyword>
<feature type="transmembrane region" description="Helical" evidence="3">
    <location>
        <begin position="378"/>
        <end position="396"/>
    </location>
</feature>
<feature type="transmembrane region" description="Helical" evidence="3">
    <location>
        <begin position="514"/>
        <end position="537"/>
    </location>
</feature>
<name>A0ABT4JJC7_9BACT</name>
<dbReference type="EMBL" id="JAANOH010000005">
    <property type="protein sequence ID" value="MCZ2476187.1"/>
    <property type="molecule type" value="Genomic_DNA"/>
</dbReference>
<feature type="transmembrane region" description="Helical" evidence="3">
    <location>
        <begin position="132"/>
        <end position="152"/>
    </location>
</feature>
<evidence type="ECO:0000256" key="2">
    <source>
        <dbReference type="ARBA" id="ARBA00022748"/>
    </source>
</evidence>
<feature type="transmembrane region" description="Helical" evidence="3">
    <location>
        <begin position="6"/>
        <end position="29"/>
    </location>
</feature>
<feature type="transmembrane region" description="Helical" evidence="3">
    <location>
        <begin position="104"/>
        <end position="120"/>
    </location>
</feature>
<feature type="transmembrane region" description="Helical" evidence="3">
    <location>
        <begin position="204"/>
        <end position="223"/>
    </location>
</feature>
<reference evidence="5 6" key="1">
    <citation type="submission" date="2020-03" db="EMBL/GenBank/DDBJ databases">
        <authorList>
            <person name="Pitt A."/>
            <person name="Hahn M.W."/>
        </authorList>
    </citation>
    <scope>NUCLEOTIDE SEQUENCE [LARGE SCALE GENOMIC DNA]</scope>
    <source>
        <strain evidence="5 6">5A-MARBSE</strain>
    </source>
</reference>
<feature type="transmembrane region" description="Helical" evidence="3">
    <location>
        <begin position="821"/>
        <end position="841"/>
    </location>
</feature>
<dbReference type="PANTHER" id="PTHR43653">
    <property type="entry name" value="CYTOCHROME C ASSEMBLY PROTEIN-RELATED"/>
    <property type="match status" value="1"/>
</dbReference>
<dbReference type="InterPro" id="IPR003567">
    <property type="entry name" value="Cyt_c_biogenesis"/>
</dbReference>
<feature type="transmembrane region" description="Helical" evidence="3">
    <location>
        <begin position="338"/>
        <end position="358"/>
    </location>
</feature>
<keyword evidence="6" id="KW-1185">Reference proteome</keyword>
<dbReference type="InterPro" id="IPR002541">
    <property type="entry name" value="Cyt_c_assembly"/>
</dbReference>
<keyword evidence="3" id="KW-0472">Membrane</keyword>
<dbReference type="PANTHER" id="PTHR43653:SF1">
    <property type="entry name" value="CYTOCHROME C-TYPE BIOGENESIS PROTEIN CCMF"/>
    <property type="match status" value="1"/>
</dbReference>
<evidence type="ECO:0000313" key="6">
    <source>
        <dbReference type="Proteomes" id="UP001321186"/>
    </source>
</evidence>
<sequence>MIHETIGSVGHLLVIISFVTALLATFSYFKATQAADDLAAKDWVKLARAIFIIHLIAVIGVASSLFVIIYNHYFEYHYAFSHSSKALPMAFMISCYWEGQEGSFLLWIFWQAILGVILMVKNPKWEAPVMTVFALVQTFLTSMILGVILPYIDLKIGSSPFLLLREAQPDLPVWSLQPNFIPKDGRGLNPLLQNYWMVIHPPTLFLGFALTLVPFAYLIAGLWKNKLTEWIKPALPWALFGAGILGIGIMMGAYWAYETLNFGGYWNWDPVENASFVPWLVLIGAIHTMIAYKHSSAALKTSIILVISTFILVLYSTFLNRSGILGNASVHSFTDLGLSGQLLIYMLTFLFVAIFFAVKRWKQLPVDEKELGIYSREFWIFIGASILGLSAFQLIFTTSIPVYNKIAEAFGIVSNIALPADQVEHYSKIQIWIFLAIAALSAVGQYIWWGKLKESTSFKPLTNSALVATLLTVLFVNLGKVYTVSYILLLWTSLFSVIANSNILIFLIRQRFNLVGGAMAHVGLAVMLIGILFSSGYSKVVSLNRSGFAISNKVEQFTKDDNKENKENLPLWLGQGAQMQDYLVTYKGRMIELRGKPGYYPRKDFEVIEGDFHAVALRNVEKDGQMVAKKGDTLTVEPENTYYELEFKNAEGKSVSLYPRWQVNPKMGTAISPDVKHAWGHDIYTYVSLDPRLAAEAGEEKQWSQTVNSTVSIGDTLFLNDFVAVLQDVSRVNSVEDMTLGPNDAAVKAQFQVLGKNFQQFSLAPLFIIKGGMVAMPAFESEETGIKIKFTAINPKTQQFSFAVNTTQQDLIIIKALEKPYINLVWVGSILIFMGLFVAMYRRMQQPKAA</sequence>
<comment type="similarity">
    <text evidence="1">Belongs to the CcmF/CycK/Ccl1/NrfE/CcsA family.</text>
</comment>
<feature type="transmembrane region" description="Helical" evidence="3">
    <location>
        <begin position="299"/>
        <end position="318"/>
    </location>
</feature>
<feature type="transmembrane region" description="Helical" evidence="3">
    <location>
        <begin position="235"/>
        <end position="256"/>
    </location>
</feature>
<evidence type="ECO:0000256" key="1">
    <source>
        <dbReference type="ARBA" id="ARBA00009186"/>
    </source>
</evidence>
<feature type="transmembrane region" description="Helical" evidence="3">
    <location>
        <begin position="49"/>
        <end position="70"/>
    </location>
</feature>
<protein>
    <submittedName>
        <fullName evidence="5">Cytochrome c biogenesis protein CcsA</fullName>
    </submittedName>
</protein>
<organism evidence="5 6">
    <name type="scientific">Aquirufa ecclesiirivi</name>
    <dbReference type="NCBI Taxonomy" id="2715124"/>
    <lineage>
        <taxon>Bacteria</taxon>
        <taxon>Pseudomonadati</taxon>
        <taxon>Bacteroidota</taxon>
        <taxon>Cytophagia</taxon>
        <taxon>Cytophagales</taxon>
        <taxon>Flectobacillaceae</taxon>
        <taxon>Aquirufa</taxon>
    </lineage>
</organism>
<feature type="transmembrane region" description="Helical" evidence="3">
    <location>
        <begin position="276"/>
        <end position="292"/>
    </location>
</feature>
<dbReference type="RefSeq" id="WP_269002695.1">
    <property type="nucleotide sequence ID" value="NZ_JAANOH010000005.1"/>
</dbReference>
<proteinExistence type="inferred from homology"/>
<dbReference type="Proteomes" id="UP001321186">
    <property type="component" value="Unassembled WGS sequence"/>
</dbReference>
<feature type="domain" description="Cytochrome c assembly protein" evidence="4">
    <location>
        <begin position="100"/>
        <end position="322"/>
    </location>
</feature>